<organism evidence="1 2">
    <name type="scientific">Caldichromatium japonicum</name>
    <dbReference type="NCBI Taxonomy" id="2699430"/>
    <lineage>
        <taxon>Bacteria</taxon>
        <taxon>Pseudomonadati</taxon>
        <taxon>Pseudomonadota</taxon>
        <taxon>Gammaproteobacteria</taxon>
        <taxon>Chromatiales</taxon>
        <taxon>Chromatiaceae</taxon>
        <taxon>Caldichromatium</taxon>
    </lineage>
</organism>
<name>A0A6G7VAN3_9GAMM</name>
<accession>A0A6G7VAN3</accession>
<sequence>MRSLLGTALLVWAFGSLAQIPATPVLTVYRFNGPLEIPYYAADSFAASGTSAPSAGTLMQGTSLIPCLVIRDGISLTDPTGTPYVGFEVVVDPRTATLDSPERFRQAIAARQELRVPNHHCPAGTSQVISARLLYPLDKAPFFDPPRPMNPPGSSGGVSALDRIVRAFHDSEECAAVQRRLWGRRQALAGAWDAFIAKSADLGPPDLFKRARDLDYALRTALYEGHLGRGCSAYGACERNIVVLSIRNRAFGQCQPAQGCRFPGDVQGVASTPSQYNIWDEYLTQISGLTACYLRPDLADREPYARLQAMYAQSLPDAERVLYGSETELAEVFPGTPLSDLLATRHYYHAPAMGQCFPDHPRVEYISGAVARRGEDHALIANTRIAVGERLKDGYAFQLFRVHAEAERDRIELQDLYHGFAIDARKVSLGKPARCPAYGIPLGCPSLGTGRYRRVPSWLAQGRPVEIQCRIADRGKECTGSALLRPVSIGGACDTEMRPTADVP</sequence>
<dbReference type="Proteomes" id="UP000502699">
    <property type="component" value="Chromosome"/>
</dbReference>
<dbReference type="KEGG" id="cjap:GWK36_01710"/>
<evidence type="ECO:0000313" key="1">
    <source>
        <dbReference type="EMBL" id="QIK36926.1"/>
    </source>
</evidence>
<proteinExistence type="predicted"/>
<gene>
    <name evidence="1" type="ORF">GWK36_01710</name>
</gene>
<protein>
    <submittedName>
        <fullName evidence="1">Uncharacterized protein</fullName>
    </submittedName>
</protein>
<keyword evidence="2" id="KW-1185">Reference proteome</keyword>
<reference evidence="2" key="1">
    <citation type="submission" date="2020-01" db="EMBL/GenBank/DDBJ databases">
        <title>Caldichromatium gen. nov., sp. nov., a thermophilic purple sulfur bacterium member of the family Chromatiaceae isolated from Nakabusa hot spring, Japan.</title>
        <authorList>
            <person name="Saini M.K."/>
            <person name="Hanada S."/>
            <person name="Tank M."/>
        </authorList>
    </citation>
    <scope>NUCLEOTIDE SEQUENCE [LARGE SCALE GENOMIC DNA]</scope>
    <source>
        <strain evidence="2">No.7</strain>
    </source>
</reference>
<evidence type="ECO:0000313" key="2">
    <source>
        <dbReference type="Proteomes" id="UP000502699"/>
    </source>
</evidence>
<dbReference type="RefSeq" id="WP_166269535.1">
    <property type="nucleotide sequence ID" value="NZ_CP048029.1"/>
</dbReference>
<dbReference type="AlphaFoldDB" id="A0A6G7VAN3"/>
<dbReference type="EMBL" id="CP048029">
    <property type="protein sequence ID" value="QIK36926.1"/>
    <property type="molecule type" value="Genomic_DNA"/>
</dbReference>